<keyword evidence="4 7" id="KW-0812">Transmembrane</keyword>
<evidence type="ECO:0000313" key="8">
    <source>
        <dbReference type="EMBL" id="OBV40661.1"/>
    </source>
</evidence>
<evidence type="ECO:0000256" key="1">
    <source>
        <dbReference type="ARBA" id="ARBA00004651"/>
    </source>
</evidence>
<keyword evidence="5 7" id="KW-1133">Transmembrane helix</keyword>
<dbReference type="STRING" id="1747903.ASR47_101852"/>
<feature type="transmembrane region" description="Helical" evidence="7">
    <location>
        <begin position="341"/>
        <end position="360"/>
    </location>
</feature>
<keyword evidence="6 7" id="KW-0472">Membrane</keyword>
<reference evidence="8 9" key="1">
    <citation type="submission" date="2016-04" db="EMBL/GenBank/DDBJ databases">
        <title>Draft genome sequence of Janthinobacterium psychrotolerans sp. nov., isolated from freshwater sediments in Denmark.</title>
        <authorList>
            <person name="Gong X."/>
            <person name="Skrivergaard S."/>
            <person name="Korsgaard B.S."/>
            <person name="Schreiber L."/>
            <person name="Marshall I.P."/>
            <person name="Finster K."/>
            <person name="Schramm A."/>
        </authorList>
    </citation>
    <scope>NUCLEOTIDE SEQUENCE [LARGE SCALE GENOMIC DNA]</scope>
    <source>
        <strain evidence="8 9">S3-2</strain>
    </source>
</reference>
<feature type="transmembrane region" description="Helical" evidence="7">
    <location>
        <begin position="462"/>
        <end position="487"/>
    </location>
</feature>
<gene>
    <name evidence="8" type="ORF">ASR47_101852</name>
</gene>
<comment type="similarity">
    <text evidence="2">Belongs to the polysaccharide synthase family.</text>
</comment>
<dbReference type="Pfam" id="PF13440">
    <property type="entry name" value="Polysacc_synt_3"/>
    <property type="match status" value="1"/>
</dbReference>
<evidence type="ECO:0000256" key="2">
    <source>
        <dbReference type="ARBA" id="ARBA00007430"/>
    </source>
</evidence>
<evidence type="ECO:0000256" key="7">
    <source>
        <dbReference type="SAM" id="Phobius"/>
    </source>
</evidence>
<feature type="transmembrane region" description="Helical" evidence="7">
    <location>
        <begin position="132"/>
        <end position="152"/>
    </location>
</feature>
<feature type="transmembrane region" description="Helical" evidence="7">
    <location>
        <begin position="61"/>
        <end position="85"/>
    </location>
</feature>
<keyword evidence="3" id="KW-1003">Cell membrane</keyword>
<feature type="transmembrane region" description="Helical" evidence="7">
    <location>
        <begin position="97"/>
        <end position="120"/>
    </location>
</feature>
<dbReference type="Proteomes" id="UP000092713">
    <property type="component" value="Unassembled WGS sequence"/>
</dbReference>
<dbReference type="AlphaFoldDB" id="A0A1A7C3Z1"/>
<feature type="transmembrane region" description="Helical" evidence="7">
    <location>
        <begin position="164"/>
        <end position="183"/>
    </location>
</feature>
<dbReference type="EMBL" id="LOCQ01000045">
    <property type="protein sequence ID" value="OBV40661.1"/>
    <property type="molecule type" value="Genomic_DNA"/>
</dbReference>
<keyword evidence="9" id="KW-1185">Reference proteome</keyword>
<evidence type="ECO:0000256" key="5">
    <source>
        <dbReference type="ARBA" id="ARBA00022989"/>
    </source>
</evidence>
<organism evidence="8 9">
    <name type="scientific">Janthinobacterium psychrotolerans</name>
    <dbReference type="NCBI Taxonomy" id="1747903"/>
    <lineage>
        <taxon>Bacteria</taxon>
        <taxon>Pseudomonadati</taxon>
        <taxon>Pseudomonadota</taxon>
        <taxon>Betaproteobacteria</taxon>
        <taxon>Burkholderiales</taxon>
        <taxon>Oxalobacteraceae</taxon>
        <taxon>Janthinobacterium</taxon>
    </lineage>
</organism>
<protein>
    <submittedName>
        <fullName evidence="8">Polysaccharide transporter, PST family</fullName>
    </submittedName>
</protein>
<evidence type="ECO:0000313" key="9">
    <source>
        <dbReference type="Proteomes" id="UP000092713"/>
    </source>
</evidence>
<feature type="transmembrane region" description="Helical" evidence="7">
    <location>
        <begin position="380"/>
        <end position="413"/>
    </location>
</feature>
<evidence type="ECO:0000256" key="6">
    <source>
        <dbReference type="ARBA" id="ARBA00023136"/>
    </source>
</evidence>
<feature type="transmembrane region" description="Helical" evidence="7">
    <location>
        <begin position="302"/>
        <end position="329"/>
    </location>
</feature>
<dbReference type="GO" id="GO:0005886">
    <property type="term" value="C:plasma membrane"/>
    <property type="evidence" value="ECO:0007669"/>
    <property type="project" value="UniProtKB-SubCell"/>
</dbReference>
<proteinExistence type="inferred from homology"/>
<comment type="caution">
    <text evidence="8">The sequence shown here is derived from an EMBL/GenBank/DDBJ whole genome shotgun (WGS) entry which is preliminary data.</text>
</comment>
<comment type="subcellular location">
    <subcellularLocation>
        <location evidence="1">Cell membrane</location>
        <topology evidence="1">Multi-pass membrane protein</topology>
    </subcellularLocation>
</comment>
<dbReference type="PATRIC" id="fig|1747903.4.peg.4305"/>
<feature type="transmembrane region" description="Helical" evidence="7">
    <location>
        <begin position="31"/>
        <end position="55"/>
    </location>
</feature>
<feature type="transmembrane region" description="Helical" evidence="7">
    <location>
        <begin position="433"/>
        <end position="456"/>
    </location>
</feature>
<dbReference type="CDD" id="cd13127">
    <property type="entry name" value="MATE_tuaB_like"/>
    <property type="match status" value="1"/>
</dbReference>
<dbReference type="PANTHER" id="PTHR30250">
    <property type="entry name" value="PST FAMILY PREDICTED COLANIC ACID TRANSPORTER"/>
    <property type="match status" value="1"/>
</dbReference>
<feature type="transmembrane region" description="Helical" evidence="7">
    <location>
        <begin position="189"/>
        <end position="208"/>
    </location>
</feature>
<evidence type="ECO:0000256" key="3">
    <source>
        <dbReference type="ARBA" id="ARBA00022475"/>
    </source>
</evidence>
<sequence>MQDPEARRASGQIVRIMGSDINQKSVSAVKWAAMGTVAMFGLQLVTQVLLARLLGPESYGLFAMGLLVMTFSNFLADFGFSWGLVQNQTLSEEDVRFTVTWQAITGLAAMALLFFIAPWVAVYFKEPRIAPVIAWMSLTCVLNALTATGSGLLRRQLDFRALNIIQLSSYIVGYLLIGLSMAYAGAGVWTLVAAWLGQAATALLLTYARTRFSLRPLLWYEGARRSTHVGLTVFVTNLCNWFLNNLDRVFLGRFLSAHAVGVYAVGYNLANTPNGLFLNALQPAFLATGAKLQDDLPRLRDMYLSVLATIWIVILPLFVLLAVTAPALIGVLYGKVWQESGIVLAILALAMPAYITWGMSTPILWNTGGKHLESLLQLPLIAAAGAALFLLAGQGAAVVAVIAAATLLARALVIGTAACRRLQLGLRQLAPLAARAVAMALLAGAGSWGGILLGAMAASHPLAAFLGGAVAGGAVLLVAVLAWPPLLGERVVGMLGRFSPPLPASAIRYLRARCGVDEHPIKRDNDVGEMT</sequence>
<dbReference type="InterPro" id="IPR050833">
    <property type="entry name" value="Poly_Biosynth_Transport"/>
</dbReference>
<name>A0A1A7C3Z1_9BURK</name>
<evidence type="ECO:0000256" key="4">
    <source>
        <dbReference type="ARBA" id="ARBA00022692"/>
    </source>
</evidence>
<accession>A0A1A7C3Z1</accession>
<dbReference type="PANTHER" id="PTHR30250:SF10">
    <property type="entry name" value="LIPOPOLYSACCHARIDE BIOSYNTHESIS PROTEIN WZXC"/>
    <property type="match status" value="1"/>
</dbReference>
<feature type="transmembrane region" description="Helical" evidence="7">
    <location>
        <begin position="250"/>
        <end position="270"/>
    </location>
</feature>